<gene>
    <name evidence="2" type="ORF">AYR66_21485</name>
</gene>
<dbReference type="RefSeq" id="WP_234814927.1">
    <property type="nucleotide sequence ID" value="NZ_LSTO01000001.1"/>
</dbReference>
<keyword evidence="1" id="KW-1133">Transmembrane helix</keyword>
<sequence>MQSAAIPNKMTTHKPWYKHRWPWFLMLGPALVVAAGCYTAYLAFSNQDALVVDDYYKQGKAINQDLSRDRKAAAMGMDAALRYEPASGQLVGVISSQKQPFSGKLHVSLVHSTQPLKDLKLDTWADQKGKFAITIPLLDIARWQVVVEGEQRDWRLAGEWLWPQQQQVELQADQVAQR</sequence>
<feature type="transmembrane region" description="Helical" evidence="1">
    <location>
        <begin position="21"/>
        <end position="44"/>
    </location>
</feature>
<dbReference type="InterPro" id="IPR008620">
    <property type="entry name" value="FixH"/>
</dbReference>
<accession>A0A254TGM0</accession>
<keyword evidence="1" id="KW-0472">Membrane</keyword>
<keyword evidence="3" id="KW-1185">Reference proteome</keyword>
<dbReference type="Proteomes" id="UP000197535">
    <property type="component" value="Unassembled WGS sequence"/>
</dbReference>
<keyword evidence="1" id="KW-0812">Transmembrane</keyword>
<evidence type="ECO:0000313" key="3">
    <source>
        <dbReference type="Proteomes" id="UP000197535"/>
    </source>
</evidence>
<comment type="caution">
    <text evidence="2">The sequence shown here is derived from an EMBL/GenBank/DDBJ whole genome shotgun (WGS) entry which is preliminary data.</text>
</comment>
<organism evidence="2 3">
    <name type="scientific">Noviherbaspirillum denitrificans</name>
    <dbReference type="NCBI Taxonomy" id="1968433"/>
    <lineage>
        <taxon>Bacteria</taxon>
        <taxon>Pseudomonadati</taxon>
        <taxon>Pseudomonadota</taxon>
        <taxon>Betaproteobacteria</taxon>
        <taxon>Burkholderiales</taxon>
        <taxon>Oxalobacteraceae</taxon>
        <taxon>Noviherbaspirillum</taxon>
    </lineage>
</organism>
<evidence type="ECO:0000313" key="2">
    <source>
        <dbReference type="EMBL" id="OWW21675.1"/>
    </source>
</evidence>
<dbReference type="AlphaFoldDB" id="A0A254TGM0"/>
<evidence type="ECO:0000256" key="1">
    <source>
        <dbReference type="SAM" id="Phobius"/>
    </source>
</evidence>
<reference evidence="2 3" key="1">
    <citation type="submission" date="2016-02" db="EMBL/GenBank/DDBJ databases">
        <authorList>
            <person name="Wen L."/>
            <person name="He K."/>
            <person name="Yang H."/>
        </authorList>
    </citation>
    <scope>NUCLEOTIDE SEQUENCE [LARGE SCALE GENOMIC DNA]</scope>
    <source>
        <strain evidence="2 3">TSA40</strain>
    </source>
</reference>
<name>A0A254TGM0_9BURK</name>
<dbReference type="EMBL" id="LSTO01000001">
    <property type="protein sequence ID" value="OWW21675.1"/>
    <property type="molecule type" value="Genomic_DNA"/>
</dbReference>
<proteinExistence type="predicted"/>
<protein>
    <submittedName>
        <fullName evidence="2">Cytochrome oxidase assembly protein</fullName>
    </submittedName>
</protein>
<dbReference type="Pfam" id="PF05751">
    <property type="entry name" value="FixH"/>
    <property type="match status" value="1"/>
</dbReference>